<protein>
    <recommendedName>
        <fullName evidence="2">Toprim domain-containing protein</fullName>
    </recommendedName>
</protein>
<dbReference type="InterPro" id="IPR034154">
    <property type="entry name" value="TOPRIM_DnaG/twinkle"/>
</dbReference>
<gene>
    <name evidence="1" type="ORF">S01H4_30570</name>
</gene>
<dbReference type="AlphaFoldDB" id="X1AS15"/>
<comment type="caution">
    <text evidence="1">The sequence shown here is derived from an EMBL/GenBank/DDBJ whole genome shotgun (WGS) entry which is preliminary data.</text>
</comment>
<dbReference type="Gene3D" id="3.40.1360.10">
    <property type="match status" value="1"/>
</dbReference>
<evidence type="ECO:0008006" key="2">
    <source>
        <dbReference type="Google" id="ProtNLM"/>
    </source>
</evidence>
<name>X1AS15_9ZZZZ</name>
<dbReference type="EMBL" id="BART01015793">
    <property type="protein sequence ID" value="GAG75088.1"/>
    <property type="molecule type" value="Genomic_DNA"/>
</dbReference>
<evidence type="ECO:0000313" key="1">
    <source>
        <dbReference type="EMBL" id="GAG75088.1"/>
    </source>
</evidence>
<dbReference type="CDD" id="cd01029">
    <property type="entry name" value="TOPRIM_primases"/>
    <property type="match status" value="1"/>
</dbReference>
<sequence length="204" mass="23188">MLRGATPSGSGYMAYCPAHDDRKTKSLSLHEKDDKLLLKCFAGCKYEDILHSLNISTERTDVKERTIVATYDYVDIEGILIFQVVRMLPKRFLQRRPDILDGWVWDLKGVERMLYRLPEVRQAIVDEETIFFVEGEKDVDNLRAAGFKATTSSGGSAGKWLPQYTESLQGARIIIIPDQDEPGIAYGHRIGTTLYGWAKSIKWL</sequence>
<proteinExistence type="predicted"/>
<feature type="non-terminal residue" evidence="1">
    <location>
        <position position="204"/>
    </location>
</feature>
<accession>X1AS15</accession>
<reference evidence="1" key="1">
    <citation type="journal article" date="2014" name="Front. Microbiol.">
        <title>High frequency of phylogenetically diverse reductive dehalogenase-homologous genes in deep subseafloor sedimentary metagenomes.</title>
        <authorList>
            <person name="Kawai M."/>
            <person name="Futagami T."/>
            <person name="Toyoda A."/>
            <person name="Takaki Y."/>
            <person name="Nishi S."/>
            <person name="Hori S."/>
            <person name="Arai W."/>
            <person name="Tsubouchi T."/>
            <person name="Morono Y."/>
            <person name="Uchiyama I."/>
            <person name="Ito T."/>
            <person name="Fujiyama A."/>
            <person name="Inagaki F."/>
            <person name="Takami H."/>
        </authorList>
    </citation>
    <scope>NUCLEOTIDE SEQUENCE</scope>
    <source>
        <strain evidence="1">Expedition CK06-06</strain>
    </source>
</reference>
<organism evidence="1">
    <name type="scientific">marine sediment metagenome</name>
    <dbReference type="NCBI Taxonomy" id="412755"/>
    <lineage>
        <taxon>unclassified sequences</taxon>
        <taxon>metagenomes</taxon>
        <taxon>ecological metagenomes</taxon>
    </lineage>
</organism>
<dbReference type="SUPFAM" id="SSF56731">
    <property type="entry name" value="DNA primase core"/>
    <property type="match status" value="1"/>
</dbReference>